<gene>
    <name evidence="15" type="ORF">BCR39DRAFT_550633</name>
</gene>
<comment type="cofactor">
    <cofactor evidence="1">
        <name>pyridoxal 5'-phosphate</name>
        <dbReference type="ChEBI" id="CHEBI:597326"/>
    </cofactor>
</comment>
<dbReference type="EC" id="4.3.1.18" evidence="11"/>
<dbReference type="EMBL" id="MCFC01000087">
    <property type="protein sequence ID" value="ORY22820.1"/>
    <property type="molecule type" value="Genomic_DNA"/>
</dbReference>
<name>A0A1Y2AKJ5_9TREE</name>
<evidence type="ECO:0000313" key="15">
    <source>
        <dbReference type="EMBL" id="ORY22820.1"/>
    </source>
</evidence>
<comment type="function">
    <text evidence="10">Catalyzes the conversion of D-serine to pyruvate and ammonia. May play a role in D-serine detoxification.</text>
</comment>
<comment type="cofactor">
    <cofactor evidence="2">
        <name>Zn(2+)</name>
        <dbReference type="ChEBI" id="CHEBI:29105"/>
    </cofactor>
</comment>
<evidence type="ECO:0000313" key="16">
    <source>
        <dbReference type="Proteomes" id="UP000193986"/>
    </source>
</evidence>
<keyword evidence="4" id="KW-0216">Detoxification</keyword>
<evidence type="ECO:0000256" key="3">
    <source>
        <dbReference type="ARBA" id="ARBA00005323"/>
    </source>
</evidence>
<dbReference type="AlphaFoldDB" id="A0A1Y2AKJ5"/>
<dbReference type="SMART" id="SM01119">
    <property type="entry name" value="D-ser_dehydrat"/>
    <property type="match status" value="1"/>
</dbReference>
<dbReference type="Pfam" id="PF14031">
    <property type="entry name" value="D-ser_dehydrat"/>
    <property type="match status" value="1"/>
</dbReference>
<sequence length="420" mass="45611">MSSTTTSTFTPLSLLPLPDKAQVNDAFVGRSLSSLRTPALVVDRGVFKENCERVTLEAERRGMRFRAHVKTHKTIEGTRLQATASHGVKAFIASTLPEVWSVVQSGLFTEDLANDILYSMPVSADKLEDLNDAQEKIGNKGVLRLMLDHPAQVAAIEGFNARFKRGAWSVFLKVDGGGRRAGAPPESEQMRSLIKACLASSAVDIYGFYSHFGQSYASTSLDKATAYYHSEIECVNAAAKVARSLGANGQFVLSVGATPTAHAATQTPEDSENLQGELELHAGCYCMNDLQQLATTLIDIDACALTVLARVVSVYPLRNEAMCDAGAIAFSKDTGPFPGFGRVVHPDRLTTWDVGRISQEHGTLVHRPGVEEDKIEQIDVGDLVRIVPQHACLVCAAFPWIYVVDGSDEVVDVWIPFKGW</sequence>
<dbReference type="GO" id="GO:0009636">
    <property type="term" value="P:response to toxic substance"/>
    <property type="evidence" value="ECO:0007669"/>
    <property type="project" value="UniProtKB-KW"/>
</dbReference>
<evidence type="ECO:0000256" key="10">
    <source>
        <dbReference type="ARBA" id="ARBA00055764"/>
    </source>
</evidence>
<evidence type="ECO:0000256" key="8">
    <source>
        <dbReference type="ARBA" id="ARBA00023239"/>
    </source>
</evidence>
<evidence type="ECO:0000256" key="7">
    <source>
        <dbReference type="ARBA" id="ARBA00022898"/>
    </source>
</evidence>
<keyword evidence="7" id="KW-0663">Pyridoxal phosphate</keyword>
<evidence type="ECO:0000256" key="13">
    <source>
        <dbReference type="ARBA" id="ARBA00075219"/>
    </source>
</evidence>
<reference evidence="15 16" key="1">
    <citation type="submission" date="2016-07" db="EMBL/GenBank/DDBJ databases">
        <title>Pervasive Adenine N6-methylation of Active Genes in Fungi.</title>
        <authorList>
            <consortium name="DOE Joint Genome Institute"/>
            <person name="Mondo S.J."/>
            <person name="Dannebaum R.O."/>
            <person name="Kuo R.C."/>
            <person name="Labutti K."/>
            <person name="Haridas S."/>
            <person name="Kuo A."/>
            <person name="Salamov A."/>
            <person name="Ahrendt S.R."/>
            <person name="Lipzen A."/>
            <person name="Sullivan W."/>
            <person name="Andreopoulos W.B."/>
            <person name="Clum A."/>
            <person name="Lindquist E."/>
            <person name="Daum C."/>
            <person name="Ramamoorthy G.K."/>
            <person name="Gryganskyi A."/>
            <person name="Culley D."/>
            <person name="Magnuson J.K."/>
            <person name="James T.Y."/>
            <person name="O'Malley M.A."/>
            <person name="Stajich J.E."/>
            <person name="Spatafora J.W."/>
            <person name="Visel A."/>
            <person name="Grigoriev I.V."/>
        </authorList>
    </citation>
    <scope>NUCLEOTIDE SEQUENCE [LARGE SCALE GENOMIC DNA]</scope>
    <source>
        <strain evidence="15 16">68-887.2</strain>
    </source>
</reference>
<dbReference type="OrthoDB" id="20198at2759"/>
<dbReference type="InterPro" id="IPR051466">
    <property type="entry name" value="D-amino_acid_metab_enzyme"/>
</dbReference>
<keyword evidence="8" id="KW-0456">Lyase</keyword>
<evidence type="ECO:0000256" key="11">
    <source>
        <dbReference type="ARBA" id="ARBA00066349"/>
    </source>
</evidence>
<dbReference type="FunCoup" id="A0A1Y2AKJ5">
    <property type="interactions" value="31"/>
</dbReference>
<dbReference type="PANTHER" id="PTHR28004:SF2">
    <property type="entry name" value="D-SERINE DEHYDRATASE"/>
    <property type="match status" value="1"/>
</dbReference>
<feature type="domain" description="D-serine dehydratase-like" evidence="14">
    <location>
        <begin position="304"/>
        <end position="405"/>
    </location>
</feature>
<proteinExistence type="inferred from homology"/>
<evidence type="ECO:0000256" key="2">
    <source>
        <dbReference type="ARBA" id="ARBA00001947"/>
    </source>
</evidence>
<dbReference type="InParanoid" id="A0A1Y2AKJ5"/>
<dbReference type="InterPro" id="IPR029066">
    <property type="entry name" value="PLP-binding_barrel"/>
</dbReference>
<dbReference type="GO" id="GO:0008721">
    <property type="term" value="F:D-serine ammonia-lyase activity"/>
    <property type="evidence" value="ECO:0007669"/>
    <property type="project" value="UniProtKB-EC"/>
</dbReference>
<dbReference type="GO" id="GO:0036088">
    <property type="term" value="P:D-serine catabolic process"/>
    <property type="evidence" value="ECO:0007669"/>
    <property type="project" value="TreeGrafter"/>
</dbReference>
<evidence type="ECO:0000256" key="4">
    <source>
        <dbReference type="ARBA" id="ARBA00022575"/>
    </source>
</evidence>
<organism evidence="15 16">
    <name type="scientific">Naematelia encephala</name>
    <dbReference type="NCBI Taxonomy" id="71784"/>
    <lineage>
        <taxon>Eukaryota</taxon>
        <taxon>Fungi</taxon>
        <taxon>Dikarya</taxon>
        <taxon>Basidiomycota</taxon>
        <taxon>Agaricomycotina</taxon>
        <taxon>Tremellomycetes</taxon>
        <taxon>Tremellales</taxon>
        <taxon>Naemateliaceae</taxon>
        <taxon>Naematelia</taxon>
    </lineage>
</organism>
<comment type="caution">
    <text evidence="15">The sequence shown here is derived from an EMBL/GenBank/DDBJ whole genome shotgun (WGS) entry which is preliminary data.</text>
</comment>
<keyword evidence="5" id="KW-0479">Metal-binding</keyword>
<dbReference type="SUPFAM" id="SSF51419">
    <property type="entry name" value="PLP-binding barrel"/>
    <property type="match status" value="1"/>
</dbReference>
<comment type="similarity">
    <text evidence="3">Belongs to the DSD1 family.</text>
</comment>
<dbReference type="Pfam" id="PF01168">
    <property type="entry name" value="Ala_racemase_N"/>
    <property type="match status" value="1"/>
</dbReference>
<dbReference type="Gene3D" id="3.20.20.10">
    <property type="entry name" value="Alanine racemase"/>
    <property type="match status" value="1"/>
</dbReference>
<evidence type="ECO:0000256" key="5">
    <source>
        <dbReference type="ARBA" id="ARBA00022723"/>
    </source>
</evidence>
<keyword evidence="16" id="KW-1185">Reference proteome</keyword>
<dbReference type="STRING" id="71784.A0A1Y2AKJ5"/>
<protein>
    <recommendedName>
        <fullName evidence="12">D-serine dehydratase</fullName>
        <ecNumber evidence="11">4.3.1.18</ecNumber>
    </recommendedName>
    <alternativeName>
        <fullName evidence="13">D-serine deaminase</fullName>
    </alternativeName>
</protein>
<evidence type="ECO:0000256" key="6">
    <source>
        <dbReference type="ARBA" id="ARBA00022833"/>
    </source>
</evidence>
<keyword evidence="6" id="KW-0862">Zinc</keyword>
<dbReference type="FunFam" id="3.20.20.10:FF:000016">
    <property type="entry name" value="D-serine dehydratase"/>
    <property type="match status" value="1"/>
</dbReference>
<accession>A0A1Y2AKJ5</accession>
<comment type="catalytic activity">
    <reaction evidence="9">
        <text>D-serine = pyruvate + NH4(+)</text>
        <dbReference type="Rhea" id="RHEA:13977"/>
        <dbReference type="ChEBI" id="CHEBI:15361"/>
        <dbReference type="ChEBI" id="CHEBI:28938"/>
        <dbReference type="ChEBI" id="CHEBI:35247"/>
        <dbReference type="EC" id="4.3.1.18"/>
    </reaction>
    <physiologicalReaction direction="left-to-right" evidence="9">
        <dbReference type="Rhea" id="RHEA:13978"/>
    </physiologicalReaction>
</comment>
<evidence type="ECO:0000256" key="9">
    <source>
        <dbReference type="ARBA" id="ARBA00051198"/>
    </source>
</evidence>
<evidence type="ECO:0000259" key="14">
    <source>
        <dbReference type="SMART" id="SM01119"/>
    </source>
</evidence>
<dbReference type="InterPro" id="IPR042208">
    <property type="entry name" value="D-ser_dehydrat-like_sf"/>
</dbReference>
<evidence type="ECO:0000256" key="1">
    <source>
        <dbReference type="ARBA" id="ARBA00001933"/>
    </source>
</evidence>
<evidence type="ECO:0000256" key="12">
    <source>
        <dbReference type="ARBA" id="ARBA00069616"/>
    </source>
</evidence>
<dbReference type="GO" id="GO:0046872">
    <property type="term" value="F:metal ion binding"/>
    <property type="evidence" value="ECO:0007669"/>
    <property type="project" value="UniProtKB-KW"/>
</dbReference>
<dbReference type="InterPro" id="IPR026956">
    <property type="entry name" value="D-ser_dehydrat-like_dom"/>
</dbReference>
<dbReference type="InterPro" id="IPR001608">
    <property type="entry name" value="Ala_racemase_N"/>
</dbReference>
<dbReference type="PANTHER" id="PTHR28004">
    <property type="entry name" value="ZGC:162816-RELATED"/>
    <property type="match status" value="1"/>
</dbReference>
<dbReference type="Proteomes" id="UP000193986">
    <property type="component" value="Unassembled WGS sequence"/>
</dbReference>
<dbReference type="Gene3D" id="2.40.37.20">
    <property type="entry name" value="D-serine dehydratase-like domain"/>
    <property type="match status" value="1"/>
</dbReference>